<organism evidence="1 2">
    <name type="scientific">Halorhabdus utahensis (strain DSM 12940 / JCM 11049 / AX-2)</name>
    <dbReference type="NCBI Taxonomy" id="519442"/>
    <lineage>
        <taxon>Archaea</taxon>
        <taxon>Methanobacteriati</taxon>
        <taxon>Methanobacteriota</taxon>
        <taxon>Stenosarchaea group</taxon>
        <taxon>Halobacteria</taxon>
        <taxon>Halobacteriales</taxon>
        <taxon>Haloarculaceae</taxon>
        <taxon>Halorhabdus</taxon>
    </lineage>
</organism>
<dbReference type="EMBL" id="CP001687">
    <property type="protein sequence ID" value="ACV12691.1"/>
    <property type="molecule type" value="Genomic_DNA"/>
</dbReference>
<name>C7NMZ3_HALUD</name>
<dbReference type="OrthoDB" id="35899at2157"/>
<dbReference type="SMR" id="C7NMZ3"/>
<dbReference type="RefSeq" id="WP_015790255.1">
    <property type="nucleotide sequence ID" value="NC_013158.1"/>
</dbReference>
<evidence type="ECO:0000313" key="1">
    <source>
        <dbReference type="EMBL" id="ACV12691.1"/>
    </source>
</evidence>
<dbReference type="eggNOG" id="arCOG09106">
    <property type="taxonomic scope" value="Archaea"/>
</dbReference>
<dbReference type="InterPro" id="IPR023375">
    <property type="entry name" value="ADC_dom_sf"/>
</dbReference>
<dbReference type="Gene3D" id="2.40.400.10">
    <property type="entry name" value="Acetoacetate decarboxylase-like"/>
    <property type="match status" value="1"/>
</dbReference>
<dbReference type="Proteomes" id="UP000002071">
    <property type="component" value="Chromosome"/>
</dbReference>
<gene>
    <name evidence="1" type="ordered locus">Huta_2527</name>
</gene>
<reference evidence="1 2" key="1">
    <citation type="journal article" date="2009" name="Stand. Genomic Sci.">
        <title>Complete genome sequence of Halorhabdus utahensis type strain (AX-2).</title>
        <authorList>
            <person name="Anderson I."/>
            <person name="Tindall B.J."/>
            <person name="Pomrenke H."/>
            <person name="Goker M."/>
            <person name="Lapidus A."/>
            <person name="Nolan M."/>
            <person name="Copeland A."/>
            <person name="Glavina Del Rio T."/>
            <person name="Chen F."/>
            <person name="Tice H."/>
            <person name="Cheng J.F."/>
            <person name="Lucas S."/>
            <person name="Chertkov O."/>
            <person name="Bruce D."/>
            <person name="Brettin T."/>
            <person name="Detter J.C."/>
            <person name="Han C."/>
            <person name="Goodwin L."/>
            <person name="Land M."/>
            <person name="Hauser L."/>
            <person name="Chang Y.J."/>
            <person name="Jeffries C.D."/>
            <person name="Pitluck S."/>
            <person name="Pati A."/>
            <person name="Mavromatis K."/>
            <person name="Ivanova N."/>
            <person name="Ovchinnikova G."/>
            <person name="Chen A."/>
            <person name="Palaniappan K."/>
            <person name="Chain P."/>
            <person name="Rohde M."/>
            <person name="Bristow J."/>
            <person name="Eisen J.A."/>
            <person name="Markowitz V."/>
            <person name="Hugenholtz P."/>
            <person name="Kyrpides N.C."/>
            <person name="Klenk H.P."/>
        </authorList>
    </citation>
    <scope>NUCLEOTIDE SEQUENCE [LARGE SCALE GENOMIC DNA]</scope>
    <source>
        <strain evidence="2">DSM 12940 / JCM 11049 / AX-2</strain>
    </source>
</reference>
<dbReference type="HOGENOM" id="CLU_1136029_0_0_2"/>
<evidence type="ECO:0000313" key="2">
    <source>
        <dbReference type="Proteomes" id="UP000002071"/>
    </source>
</evidence>
<dbReference type="AlphaFoldDB" id="C7NMZ3"/>
<dbReference type="InterPro" id="IPR010451">
    <property type="entry name" value="Acetoacetate_decarboxylase"/>
</dbReference>
<sequence>MTDSITVSTGHTFELPVSLSATIAGAVFPADRAAVEQRLPAGIAPVGMRADSAAMTVLVVRYDRVGEETIPPYDEVGVLFPAVEAGTRTIPLLSLLRRAVSGYVETLPVTTEPARAFGVDIWGYPKLVADIDVTDEGKTRTATVRADGETLLSAAIQRPPTLPARLSGYNFTLKDDRLLREPTKLRGRVGAWPATSRASVSFGEHPIGRQLGAIDVGDRAILRLAADCTFTIGAGEPIID</sequence>
<dbReference type="SUPFAM" id="SSF160104">
    <property type="entry name" value="Acetoacetate decarboxylase-like"/>
    <property type="match status" value="1"/>
</dbReference>
<keyword evidence="2" id="KW-1185">Reference proteome</keyword>
<dbReference type="STRING" id="519442.Huta_2527"/>
<dbReference type="Pfam" id="PF06314">
    <property type="entry name" value="ADC"/>
    <property type="match status" value="1"/>
</dbReference>
<dbReference type="GeneID" id="8384831"/>
<dbReference type="KEGG" id="hut:Huta_2527"/>
<dbReference type="GO" id="GO:0016829">
    <property type="term" value="F:lyase activity"/>
    <property type="evidence" value="ECO:0007669"/>
    <property type="project" value="InterPro"/>
</dbReference>
<accession>C7NMZ3</accession>
<proteinExistence type="predicted"/>
<protein>
    <submittedName>
        <fullName evidence="1">Acetoacetate decarboxylase</fullName>
    </submittedName>
</protein>